<dbReference type="Proteomes" id="UP000008281">
    <property type="component" value="Unassembled WGS sequence"/>
</dbReference>
<dbReference type="InParanoid" id="E3LWS7"/>
<comment type="subcellular location">
    <subcellularLocation>
        <location evidence="1">Membrane</location>
        <topology evidence="1">Multi-pass membrane protein</topology>
    </subcellularLocation>
</comment>
<evidence type="ECO:0000256" key="3">
    <source>
        <dbReference type="ARBA" id="ARBA00022692"/>
    </source>
</evidence>
<dbReference type="PANTHER" id="PTHR31627:SF13">
    <property type="entry name" value="SERPENTINE RECEPTOR CLASS GAMMA-1-RELATED"/>
    <property type="match status" value="1"/>
</dbReference>
<dbReference type="GO" id="GO:0016020">
    <property type="term" value="C:membrane"/>
    <property type="evidence" value="ECO:0007669"/>
    <property type="project" value="UniProtKB-SubCell"/>
</dbReference>
<evidence type="ECO:0000256" key="6">
    <source>
        <dbReference type="RuleBase" id="RU280813"/>
    </source>
</evidence>
<comment type="similarity">
    <text evidence="2 6">Belongs to the nematode receptor-like protein srg family.</text>
</comment>
<gene>
    <name evidence="7" type="primary">Cre-srg-1</name>
    <name evidence="7" type="ORF">CRE_03140</name>
</gene>
<dbReference type="OMA" id="CWASVYL"/>
<evidence type="ECO:0000256" key="5">
    <source>
        <dbReference type="ARBA" id="ARBA00023136"/>
    </source>
</evidence>
<protein>
    <recommendedName>
        <fullName evidence="6">Serpentine receptor class gamma</fullName>
    </recommendedName>
</protein>
<evidence type="ECO:0000313" key="8">
    <source>
        <dbReference type="Proteomes" id="UP000008281"/>
    </source>
</evidence>
<dbReference type="InterPro" id="IPR051119">
    <property type="entry name" value="Nematode_SR-like"/>
</dbReference>
<dbReference type="EMBL" id="DS268417">
    <property type="protein sequence ID" value="EFO83721.1"/>
    <property type="molecule type" value="Genomic_DNA"/>
</dbReference>
<evidence type="ECO:0000256" key="4">
    <source>
        <dbReference type="ARBA" id="ARBA00022989"/>
    </source>
</evidence>
<dbReference type="Pfam" id="PF02118">
    <property type="entry name" value="Srg"/>
    <property type="match status" value="1"/>
</dbReference>
<proteinExistence type="inferred from homology"/>
<name>E3LWS7_CAERE</name>
<feature type="transmembrane region" description="Helical" evidence="6">
    <location>
        <begin position="115"/>
        <end position="135"/>
    </location>
</feature>
<dbReference type="GO" id="GO:0004888">
    <property type="term" value="F:transmembrane signaling receptor activity"/>
    <property type="evidence" value="ECO:0007669"/>
    <property type="project" value="InterPro"/>
</dbReference>
<dbReference type="PANTHER" id="PTHR31627">
    <property type="entry name" value="SERPENTINE RECEPTOR CLASS GAMMA-RELATED"/>
    <property type="match status" value="1"/>
</dbReference>
<dbReference type="FunCoup" id="E3LWS7">
    <property type="interactions" value="1"/>
</dbReference>
<keyword evidence="5 6" id="KW-0472">Membrane</keyword>
<dbReference type="eggNOG" id="ENOG502TJEX">
    <property type="taxonomic scope" value="Eukaryota"/>
</dbReference>
<evidence type="ECO:0000256" key="2">
    <source>
        <dbReference type="ARBA" id="ARBA00005692"/>
    </source>
</evidence>
<keyword evidence="3 6" id="KW-0812">Transmembrane</keyword>
<dbReference type="AlphaFoldDB" id="E3LWS7"/>
<comment type="caution">
    <text evidence="6">Lacks conserved residue(s) required for the propagation of feature annotation.</text>
</comment>
<dbReference type="InterPro" id="IPR000609">
    <property type="entry name" value="7TM_GPCR_serpentine_rcpt_Srg"/>
</dbReference>
<dbReference type="HOGENOM" id="CLU_061253_1_0_1"/>
<dbReference type="OrthoDB" id="10378669at2759"/>
<dbReference type="PRINTS" id="PR00698">
    <property type="entry name" value="TMPROTEINSRG"/>
</dbReference>
<feature type="transmembrane region" description="Helical" evidence="6">
    <location>
        <begin position="155"/>
        <end position="175"/>
    </location>
</feature>
<sequence length="329" mass="38951">MQTTEISSINFCDHDFSVPIENLKLVLQLLYLVPSAVFQARIVYILVFKHRKKYRRQSFFMIFLTDVVTQNSRTSFQAFLLVLNSIFFTRPMMYLPQTCEFLLNFLQNHHILLDIYYPILRYLQAFQILIQVLFIANRASCVLFPVRYSLFWKKWLRRILWTLAVLPSFWVWTIVVSEKVVRHAYGGLFIIYVRYFGWARSVFFFAVLRGVSVILIVSFSAVTVIKMTKMKKRIKESERRLCWASVYLSLCYFSPAVTEYLYSRTTSALPNDHYLYGVTLISWDIQNIGSSYIMLLFNPPFRKHIFQIFKNNSSKEKPHHIKVTSLSHG</sequence>
<feature type="transmembrane region" description="Helical" evidence="6">
    <location>
        <begin position="25"/>
        <end position="47"/>
    </location>
</feature>
<feature type="transmembrane region" description="Helical" evidence="6">
    <location>
        <begin position="78"/>
        <end position="95"/>
    </location>
</feature>
<evidence type="ECO:0000256" key="1">
    <source>
        <dbReference type="ARBA" id="ARBA00004141"/>
    </source>
</evidence>
<organism evidence="8">
    <name type="scientific">Caenorhabditis remanei</name>
    <name type="common">Caenorhabditis vulgaris</name>
    <dbReference type="NCBI Taxonomy" id="31234"/>
    <lineage>
        <taxon>Eukaryota</taxon>
        <taxon>Metazoa</taxon>
        <taxon>Ecdysozoa</taxon>
        <taxon>Nematoda</taxon>
        <taxon>Chromadorea</taxon>
        <taxon>Rhabditida</taxon>
        <taxon>Rhabditina</taxon>
        <taxon>Rhabditomorpha</taxon>
        <taxon>Rhabditoidea</taxon>
        <taxon>Rhabditidae</taxon>
        <taxon>Peloderinae</taxon>
        <taxon>Caenorhabditis</taxon>
    </lineage>
</organism>
<evidence type="ECO:0000313" key="7">
    <source>
        <dbReference type="EMBL" id="EFO83721.1"/>
    </source>
</evidence>
<reference evidence="7" key="1">
    <citation type="submission" date="2007-07" db="EMBL/GenBank/DDBJ databases">
        <title>PCAP assembly of the Caenorhabditis remanei genome.</title>
        <authorList>
            <consortium name="The Caenorhabditis remanei Sequencing Consortium"/>
            <person name="Wilson R.K."/>
        </authorList>
    </citation>
    <scope>NUCLEOTIDE SEQUENCE [LARGE SCALE GENOMIC DNA]</scope>
    <source>
        <strain evidence="7">PB4641</strain>
    </source>
</reference>
<dbReference type="GO" id="GO:0007606">
    <property type="term" value="P:sensory perception of chemical stimulus"/>
    <property type="evidence" value="ECO:0007669"/>
    <property type="project" value="UniProtKB-UniRule"/>
</dbReference>
<accession>E3LWS7</accession>
<feature type="transmembrane region" description="Helical" evidence="6">
    <location>
        <begin position="195"/>
        <end position="220"/>
    </location>
</feature>
<keyword evidence="4 6" id="KW-1133">Transmembrane helix</keyword>
<keyword evidence="8" id="KW-1185">Reference proteome</keyword>